<organism evidence="4 5">
    <name type="scientific">Saccharopolyspora phatthalungensis</name>
    <dbReference type="NCBI Taxonomy" id="664693"/>
    <lineage>
        <taxon>Bacteria</taxon>
        <taxon>Bacillati</taxon>
        <taxon>Actinomycetota</taxon>
        <taxon>Actinomycetes</taxon>
        <taxon>Pseudonocardiales</taxon>
        <taxon>Pseudonocardiaceae</taxon>
        <taxon>Saccharopolyspora</taxon>
    </lineage>
</organism>
<evidence type="ECO:0000256" key="2">
    <source>
        <dbReference type="ARBA" id="ARBA00022801"/>
    </source>
</evidence>
<dbReference type="EMBL" id="JACHIW010000001">
    <property type="protein sequence ID" value="MBB5154052.1"/>
    <property type="molecule type" value="Genomic_DNA"/>
</dbReference>
<dbReference type="PANTHER" id="PTHR48081">
    <property type="entry name" value="AB HYDROLASE SUPERFAMILY PROTEIN C4A8.06C"/>
    <property type="match status" value="1"/>
</dbReference>
<sequence>MSNVLELVQPMLGAAVVRGAFALPRPMQRLIAGRPIRLDDQELALDAQLVLRLQRLTGHEPLTAATPELARTGMRQATKITAGPQVPGVVVAHRSIPTPAGDLAARLYRPRELTEPGPLLVFFHGGGWVIGDLDSADDLCRFLAKHAGIRVLSVDYRLAPEFPFPAALNDCIETYVYAVDNADELGTSRDTIAVGGDSAGGNLAASVALHATRSALPSPVFQLLIYPAVDATTCRRSRELFGNGFLLTAVDMDWFLDCYVPEVDARRDPRLSVLLTDDLSGLPAAYVITAGFDPLRDEGEAYAQRLAEAGVPVVSRRFPDLIHGFVNLRPIGGRFQEALFEIVGTLRAGLELQKTSPTAGQESGRRKALQRP</sequence>
<comment type="caution">
    <text evidence="4">The sequence shown here is derived from an EMBL/GenBank/DDBJ whole genome shotgun (WGS) entry which is preliminary data.</text>
</comment>
<evidence type="ECO:0000313" key="5">
    <source>
        <dbReference type="Proteomes" id="UP000584374"/>
    </source>
</evidence>
<dbReference type="PROSITE" id="PS01173">
    <property type="entry name" value="LIPASE_GDXG_HIS"/>
    <property type="match status" value="1"/>
</dbReference>
<dbReference type="PANTHER" id="PTHR48081:SF8">
    <property type="entry name" value="ALPHA_BETA HYDROLASE FOLD-3 DOMAIN-CONTAINING PROTEIN-RELATED"/>
    <property type="match status" value="1"/>
</dbReference>
<name>A0A840PUT5_9PSEU</name>
<evidence type="ECO:0000256" key="1">
    <source>
        <dbReference type="ARBA" id="ARBA00010515"/>
    </source>
</evidence>
<dbReference type="InterPro" id="IPR029058">
    <property type="entry name" value="AB_hydrolase_fold"/>
</dbReference>
<protein>
    <submittedName>
        <fullName evidence="4">Acetyl esterase</fullName>
        <ecNumber evidence="4">3.1.1.-</ecNumber>
    </submittedName>
</protein>
<dbReference type="InterPro" id="IPR050300">
    <property type="entry name" value="GDXG_lipolytic_enzyme"/>
</dbReference>
<reference evidence="4 5" key="1">
    <citation type="submission" date="2020-08" db="EMBL/GenBank/DDBJ databases">
        <title>Sequencing the genomes of 1000 actinobacteria strains.</title>
        <authorList>
            <person name="Klenk H.-P."/>
        </authorList>
    </citation>
    <scope>NUCLEOTIDE SEQUENCE [LARGE SCALE GENOMIC DNA]</scope>
    <source>
        <strain evidence="4 5">DSM 45584</strain>
    </source>
</reference>
<dbReference type="SUPFAM" id="SSF53474">
    <property type="entry name" value="alpha/beta-Hydrolases"/>
    <property type="match status" value="1"/>
</dbReference>
<gene>
    <name evidence="4" type="ORF">BJ970_001586</name>
</gene>
<dbReference type="InterPro" id="IPR002168">
    <property type="entry name" value="Lipase_GDXG_HIS_AS"/>
</dbReference>
<comment type="similarity">
    <text evidence="1">Belongs to the 'GDXG' lipolytic enzyme family.</text>
</comment>
<dbReference type="FunFam" id="3.40.50.1820:FF:000089">
    <property type="entry name" value="Alpha/beta hydrolase"/>
    <property type="match status" value="1"/>
</dbReference>
<dbReference type="RefSeq" id="WP_184725461.1">
    <property type="nucleotide sequence ID" value="NZ_JACHIW010000001.1"/>
</dbReference>
<dbReference type="Pfam" id="PF07859">
    <property type="entry name" value="Abhydrolase_3"/>
    <property type="match status" value="1"/>
</dbReference>
<dbReference type="GO" id="GO:0016787">
    <property type="term" value="F:hydrolase activity"/>
    <property type="evidence" value="ECO:0007669"/>
    <property type="project" value="UniProtKB-KW"/>
</dbReference>
<accession>A0A840PUT5</accession>
<dbReference type="InterPro" id="IPR013094">
    <property type="entry name" value="AB_hydrolase_3"/>
</dbReference>
<dbReference type="EC" id="3.1.1.-" evidence="4"/>
<dbReference type="Proteomes" id="UP000584374">
    <property type="component" value="Unassembled WGS sequence"/>
</dbReference>
<dbReference type="Gene3D" id="3.40.50.1820">
    <property type="entry name" value="alpha/beta hydrolase"/>
    <property type="match status" value="1"/>
</dbReference>
<dbReference type="AlphaFoldDB" id="A0A840PUT5"/>
<keyword evidence="5" id="KW-1185">Reference proteome</keyword>
<evidence type="ECO:0000313" key="4">
    <source>
        <dbReference type="EMBL" id="MBB5154052.1"/>
    </source>
</evidence>
<feature type="domain" description="Alpha/beta hydrolase fold-3" evidence="3">
    <location>
        <begin position="120"/>
        <end position="326"/>
    </location>
</feature>
<evidence type="ECO:0000259" key="3">
    <source>
        <dbReference type="Pfam" id="PF07859"/>
    </source>
</evidence>
<proteinExistence type="inferred from homology"/>
<keyword evidence="2 4" id="KW-0378">Hydrolase</keyword>